<evidence type="ECO:0000256" key="1">
    <source>
        <dbReference type="ARBA" id="ARBA00022714"/>
    </source>
</evidence>
<dbReference type="GO" id="GO:0046872">
    <property type="term" value="F:metal ion binding"/>
    <property type="evidence" value="ECO:0007669"/>
    <property type="project" value="UniProtKB-KW"/>
</dbReference>
<dbReference type="AlphaFoldDB" id="F3L0Z7"/>
<keyword evidence="3" id="KW-0408">Iron</keyword>
<sequence>MRFIPLERLINLHEGYRQAFKIDGADIILLHEDGQTYAFSRTCPHQNYALDYAKISDGLILCSAHGFEFDLKRSGALVKPAGFPCPALKTYDLVYDADRIGLML</sequence>
<dbReference type="InterPro" id="IPR036922">
    <property type="entry name" value="Rieske_2Fe-2S_sf"/>
</dbReference>
<dbReference type="RefSeq" id="WP_009575379.1">
    <property type="nucleotide sequence ID" value="NZ_AEIG01000026.1"/>
</dbReference>
<dbReference type="InterPro" id="IPR017941">
    <property type="entry name" value="Rieske_2Fe-2S"/>
</dbReference>
<comment type="caution">
    <text evidence="5">The sequence shown here is derived from an EMBL/GenBank/DDBJ whole genome shotgun (WGS) entry which is preliminary data.</text>
</comment>
<dbReference type="PROSITE" id="PS51296">
    <property type="entry name" value="RIESKE"/>
    <property type="match status" value="1"/>
</dbReference>
<evidence type="ECO:0000256" key="3">
    <source>
        <dbReference type="ARBA" id="ARBA00023004"/>
    </source>
</evidence>
<organism evidence="5 6">
    <name type="scientific">Aequoribacter fuscus</name>
    <dbReference type="NCBI Taxonomy" id="2518989"/>
    <lineage>
        <taxon>Bacteria</taxon>
        <taxon>Pseudomonadati</taxon>
        <taxon>Pseudomonadota</taxon>
        <taxon>Gammaproteobacteria</taxon>
        <taxon>Cellvibrionales</taxon>
        <taxon>Halieaceae</taxon>
        <taxon>Aequoribacter</taxon>
    </lineage>
</organism>
<keyword evidence="4" id="KW-0411">Iron-sulfur</keyword>
<evidence type="ECO:0000256" key="4">
    <source>
        <dbReference type="ARBA" id="ARBA00023014"/>
    </source>
</evidence>
<dbReference type="Pfam" id="PF00355">
    <property type="entry name" value="Rieske"/>
    <property type="match status" value="1"/>
</dbReference>
<name>F3L0Z7_9GAMM</name>
<reference evidence="5 6" key="1">
    <citation type="journal article" date="2011" name="J. Bacteriol.">
        <title>Genome sequence of strain IMCC3088, a proteorhodopsin-containing marine bacterium belonging to the OM60/NOR5 clade.</title>
        <authorList>
            <person name="Jang Y."/>
            <person name="Oh H.M."/>
            <person name="Kang I."/>
            <person name="Lee K."/>
            <person name="Yang S.J."/>
            <person name="Cho J.C."/>
        </authorList>
    </citation>
    <scope>NUCLEOTIDE SEQUENCE [LARGE SCALE GENOMIC DNA]</scope>
    <source>
        <strain evidence="5 6">IMCC3088</strain>
    </source>
</reference>
<protein>
    <submittedName>
        <fullName evidence="5">Uncharacterized protein</fullName>
    </submittedName>
</protein>
<accession>F3L0Z7</accession>
<dbReference type="STRING" id="2518989.IMCC3088_1089"/>
<dbReference type="Gene3D" id="2.102.10.10">
    <property type="entry name" value="Rieske [2Fe-2S] iron-sulphur domain"/>
    <property type="match status" value="1"/>
</dbReference>
<proteinExistence type="predicted"/>
<dbReference type="eggNOG" id="COG2146">
    <property type="taxonomic scope" value="Bacteria"/>
</dbReference>
<dbReference type="GO" id="GO:0051537">
    <property type="term" value="F:2 iron, 2 sulfur cluster binding"/>
    <property type="evidence" value="ECO:0007669"/>
    <property type="project" value="UniProtKB-KW"/>
</dbReference>
<gene>
    <name evidence="5" type="ORF">IMCC3088_1089</name>
</gene>
<evidence type="ECO:0000256" key="2">
    <source>
        <dbReference type="ARBA" id="ARBA00022723"/>
    </source>
</evidence>
<dbReference type="CDD" id="cd03467">
    <property type="entry name" value="Rieske"/>
    <property type="match status" value="1"/>
</dbReference>
<keyword evidence="6" id="KW-1185">Reference proteome</keyword>
<keyword evidence="1" id="KW-0001">2Fe-2S</keyword>
<dbReference type="SUPFAM" id="SSF50022">
    <property type="entry name" value="ISP domain"/>
    <property type="match status" value="1"/>
</dbReference>
<dbReference type="OrthoDB" id="9800167at2"/>
<evidence type="ECO:0000313" key="6">
    <source>
        <dbReference type="Proteomes" id="UP000005615"/>
    </source>
</evidence>
<keyword evidence="2" id="KW-0479">Metal-binding</keyword>
<dbReference type="Proteomes" id="UP000005615">
    <property type="component" value="Unassembled WGS sequence"/>
</dbReference>
<evidence type="ECO:0000313" key="5">
    <source>
        <dbReference type="EMBL" id="EGG29942.1"/>
    </source>
</evidence>
<dbReference type="EMBL" id="AEIG01000026">
    <property type="protein sequence ID" value="EGG29942.1"/>
    <property type="molecule type" value="Genomic_DNA"/>
</dbReference>